<dbReference type="Pfam" id="PF20515">
    <property type="entry name" value="2OG-FeII_Oxy_6"/>
    <property type="match status" value="1"/>
</dbReference>
<dbReference type="RefSeq" id="XP_007404488.1">
    <property type="nucleotide sequence ID" value="XM_007404426.1"/>
</dbReference>
<protein>
    <recommendedName>
        <fullName evidence="2">Tet-like 2OG-Fe(II) oxygenase domain-containing protein</fullName>
    </recommendedName>
</protein>
<evidence type="ECO:0000313" key="4">
    <source>
        <dbReference type="Proteomes" id="UP000001072"/>
    </source>
</evidence>
<name>F4R5X3_MELLP</name>
<dbReference type="Proteomes" id="UP000001072">
    <property type="component" value="Unassembled WGS sequence"/>
</dbReference>
<evidence type="ECO:0000313" key="3">
    <source>
        <dbReference type="EMBL" id="EGG12113.1"/>
    </source>
</evidence>
<reference evidence="4" key="1">
    <citation type="journal article" date="2011" name="Proc. Natl. Acad. Sci. U.S.A.">
        <title>Obligate biotrophy features unraveled by the genomic analysis of rust fungi.</title>
        <authorList>
            <person name="Duplessis S."/>
            <person name="Cuomo C.A."/>
            <person name="Lin Y.-C."/>
            <person name="Aerts A."/>
            <person name="Tisserant E."/>
            <person name="Veneault-Fourrey C."/>
            <person name="Joly D.L."/>
            <person name="Hacquard S."/>
            <person name="Amselem J."/>
            <person name="Cantarel B.L."/>
            <person name="Chiu R."/>
            <person name="Coutinho P.M."/>
            <person name="Feau N."/>
            <person name="Field M."/>
            <person name="Frey P."/>
            <person name="Gelhaye E."/>
            <person name="Goldberg J."/>
            <person name="Grabherr M.G."/>
            <person name="Kodira C.D."/>
            <person name="Kohler A."/>
            <person name="Kuees U."/>
            <person name="Lindquist E.A."/>
            <person name="Lucas S.M."/>
            <person name="Mago R."/>
            <person name="Mauceli E."/>
            <person name="Morin E."/>
            <person name="Murat C."/>
            <person name="Pangilinan J.L."/>
            <person name="Park R."/>
            <person name="Pearson M."/>
            <person name="Quesneville H."/>
            <person name="Rouhier N."/>
            <person name="Sakthikumar S."/>
            <person name="Salamov A.A."/>
            <person name="Schmutz J."/>
            <person name="Selles B."/>
            <person name="Shapiro H."/>
            <person name="Tanguay P."/>
            <person name="Tuskan G.A."/>
            <person name="Henrissat B."/>
            <person name="Van de Peer Y."/>
            <person name="Rouze P."/>
            <person name="Ellis J.G."/>
            <person name="Dodds P.N."/>
            <person name="Schein J.E."/>
            <person name="Zhong S."/>
            <person name="Hamelin R.C."/>
            <person name="Grigoriev I.V."/>
            <person name="Szabo L.J."/>
            <person name="Martin F."/>
        </authorList>
    </citation>
    <scope>NUCLEOTIDE SEQUENCE [LARGE SCALE GENOMIC DNA]</scope>
    <source>
        <strain evidence="4">98AG31 / pathotype 3-4-7</strain>
    </source>
</reference>
<feature type="region of interest" description="Disordered" evidence="1">
    <location>
        <begin position="150"/>
        <end position="170"/>
    </location>
</feature>
<evidence type="ECO:0000259" key="2">
    <source>
        <dbReference type="Pfam" id="PF20515"/>
    </source>
</evidence>
<dbReference type="VEuPathDB" id="FungiDB:MELLADRAFT_89366"/>
<gene>
    <name evidence="3" type="ORF">MELLADRAFT_89366</name>
</gene>
<dbReference type="EMBL" id="GL883091">
    <property type="protein sequence ID" value="EGG12113.1"/>
    <property type="molecule type" value="Genomic_DNA"/>
</dbReference>
<organism evidence="4">
    <name type="scientific">Melampsora larici-populina (strain 98AG31 / pathotype 3-4-7)</name>
    <name type="common">Poplar leaf rust fungus</name>
    <dbReference type="NCBI Taxonomy" id="747676"/>
    <lineage>
        <taxon>Eukaryota</taxon>
        <taxon>Fungi</taxon>
        <taxon>Dikarya</taxon>
        <taxon>Basidiomycota</taxon>
        <taxon>Pucciniomycotina</taxon>
        <taxon>Pucciniomycetes</taxon>
        <taxon>Pucciniales</taxon>
        <taxon>Melampsoraceae</taxon>
        <taxon>Melampsora</taxon>
    </lineage>
</organism>
<dbReference type="InParanoid" id="F4R5X3"/>
<dbReference type="InterPro" id="IPR046798">
    <property type="entry name" value="2OG-FeII_Oxy_6"/>
</dbReference>
<proteinExistence type="predicted"/>
<evidence type="ECO:0000256" key="1">
    <source>
        <dbReference type="SAM" id="MobiDB-lite"/>
    </source>
</evidence>
<dbReference type="KEGG" id="mlr:MELLADRAFT_89366"/>
<dbReference type="OrthoDB" id="3132747at2759"/>
<accession>F4R5X3</accession>
<dbReference type="HOGENOM" id="CLU_615505_0_0_1"/>
<sequence>MKSHPTSVDKAPFTNTNFSPLDASKPLNFLLSKHQPVCRLNNLHTLGSNFLFSKLQIVAVVQDQHGTPSTAKVIRCDPNRQVVRTIESGHVVLVDSLTGEFIASIYTLHEDDDSNKHLREKFDWAVQILYHHGLARNKCEVNKAQKALGDAKSGEMYPTGSRGGTDKGKSGGPYVLNAQTLSKPQLIKQDIERMKLMPSVDKFISQLFAYLVLSQFKANLELAQQYGVSWASTTFFNTLDKSSCGSNLVITRDEFANESHQDPDASGCAIGLFCLMERDTGKVIHPQETSAPPPFHIEEAYFYLDNYNTRIRLSHRAKVIVWNTKMHHHSSLSQTLDSFGKVVSPRKANLTNFGSSIQVSQTIVDRIRGMRKKQAGMSEKKWNAFKIKRVNDYADEINKRLTDLKEIKKLDPLIEAQIKASLDSLGRL</sequence>
<dbReference type="AlphaFoldDB" id="F4R5X3"/>
<dbReference type="GeneID" id="18935167"/>
<feature type="domain" description="Tet-like 2OG-Fe(II) oxygenase" evidence="2">
    <location>
        <begin position="134"/>
        <end position="332"/>
    </location>
</feature>
<keyword evidence="4" id="KW-1185">Reference proteome</keyword>